<dbReference type="AlphaFoldDB" id="A0A811KS92"/>
<evidence type="ECO:0000256" key="1">
    <source>
        <dbReference type="SAM" id="Phobius"/>
    </source>
</evidence>
<keyword evidence="1" id="KW-0812">Transmembrane</keyword>
<dbReference type="EMBL" id="CAJFCW020000004">
    <property type="protein sequence ID" value="CAG9111048.1"/>
    <property type="molecule type" value="Genomic_DNA"/>
</dbReference>
<accession>A0A811KS92</accession>
<reference evidence="2" key="1">
    <citation type="submission" date="2020-09" db="EMBL/GenBank/DDBJ databases">
        <authorList>
            <person name="Kikuchi T."/>
        </authorList>
    </citation>
    <scope>NUCLEOTIDE SEQUENCE</scope>
    <source>
        <strain evidence="2">SH1</strain>
    </source>
</reference>
<keyword evidence="1" id="KW-0472">Membrane</keyword>
<feature type="transmembrane region" description="Helical" evidence="1">
    <location>
        <begin position="42"/>
        <end position="59"/>
    </location>
</feature>
<proteinExistence type="predicted"/>
<keyword evidence="1" id="KW-1133">Transmembrane helix</keyword>
<dbReference type="Proteomes" id="UP000783686">
    <property type="component" value="Unassembled WGS sequence"/>
</dbReference>
<dbReference type="EMBL" id="CAJFDH010000004">
    <property type="protein sequence ID" value="CAD5218581.1"/>
    <property type="molecule type" value="Genomic_DNA"/>
</dbReference>
<evidence type="ECO:0000313" key="3">
    <source>
        <dbReference type="Proteomes" id="UP000614601"/>
    </source>
</evidence>
<dbReference type="Proteomes" id="UP000614601">
    <property type="component" value="Unassembled WGS sequence"/>
</dbReference>
<comment type="caution">
    <text evidence="2">The sequence shown here is derived from an EMBL/GenBank/DDBJ whole genome shotgun (WGS) entry which is preliminary data.</text>
</comment>
<protein>
    <submittedName>
        <fullName evidence="2">Uncharacterized protein</fullName>
    </submittedName>
</protein>
<sequence>MDIKWHYAAMFVMTIAVNAIMCTLLTEFVFRYMLICKGYTLTNWNIVLMILSSIIVLTLSTGHDVKAMKEITEKMTEQQINAIFDKSVWRISGQSMKSMLLQKVRFCIII</sequence>
<gene>
    <name evidence="2" type="ORF">BOKJ2_LOCUS7791</name>
</gene>
<keyword evidence="3" id="KW-1185">Reference proteome</keyword>
<feature type="transmembrane region" description="Helical" evidence="1">
    <location>
        <begin position="7"/>
        <end position="30"/>
    </location>
</feature>
<organism evidence="2 3">
    <name type="scientific">Bursaphelenchus okinawaensis</name>
    <dbReference type="NCBI Taxonomy" id="465554"/>
    <lineage>
        <taxon>Eukaryota</taxon>
        <taxon>Metazoa</taxon>
        <taxon>Ecdysozoa</taxon>
        <taxon>Nematoda</taxon>
        <taxon>Chromadorea</taxon>
        <taxon>Rhabditida</taxon>
        <taxon>Tylenchina</taxon>
        <taxon>Tylenchomorpha</taxon>
        <taxon>Aphelenchoidea</taxon>
        <taxon>Aphelenchoididae</taxon>
        <taxon>Bursaphelenchus</taxon>
    </lineage>
</organism>
<name>A0A811KS92_9BILA</name>
<evidence type="ECO:0000313" key="2">
    <source>
        <dbReference type="EMBL" id="CAD5218581.1"/>
    </source>
</evidence>